<name>A0AA39X0N5_9PEZI</name>
<organism evidence="1 2">
    <name type="scientific">Bombardia bombarda</name>
    <dbReference type="NCBI Taxonomy" id="252184"/>
    <lineage>
        <taxon>Eukaryota</taxon>
        <taxon>Fungi</taxon>
        <taxon>Dikarya</taxon>
        <taxon>Ascomycota</taxon>
        <taxon>Pezizomycotina</taxon>
        <taxon>Sordariomycetes</taxon>
        <taxon>Sordariomycetidae</taxon>
        <taxon>Sordariales</taxon>
        <taxon>Lasiosphaeriaceae</taxon>
        <taxon>Bombardia</taxon>
    </lineage>
</organism>
<accession>A0AA39X0N5</accession>
<keyword evidence="2" id="KW-1185">Reference proteome</keyword>
<evidence type="ECO:0000313" key="2">
    <source>
        <dbReference type="Proteomes" id="UP001174934"/>
    </source>
</evidence>
<reference evidence="1" key="1">
    <citation type="submission" date="2023-06" db="EMBL/GenBank/DDBJ databases">
        <title>Genome-scale phylogeny and comparative genomics of the fungal order Sordariales.</title>
        <authorList>
            <consortium name="Lawrence Berkeley National Laboratory"/>
            <person name="Hensen N."/>
            <person name="Bonometti L."/>
            <person name="Westerberg I."/>
            <person name="Brannstrom I.O."/>
            <person name="Guillou S."/>
            <person name="Cros-Aarteil S."/>
            <person name="Calhoun S."/>
            <person name="Haridas S."/>
            <person name="Kuo A."/>
            <person name="Mondo S."/>
            <person name="Pangilinan J."/>
            <person name="Riley R."/>
            <person name="LaButti K."/>
            <person name="Andreopoulos B."/>
            <person name="Lipzen A."/>
            <person name="Chen C."/>
            <person name="Yanf M."/>
            <person name="Daum C."/>
            <person name="Ng V."/>
            <person name="Clum A."/>
            <person name="Steindorff A."/>
            <person name="Ohm R."/>
            <person name="Martin F."/>
            <person name="Silar P."/>
            <person name="Natvig D."/>
            <person name="Lalanne C."/>
            <person name="Gautier V."/>
            <person name="Ament-velasquez S.L."/>
            <person name="Kruys A."/>
            <person name="Hutchinson M.I."/>
            <person name="Powell A.J."/>
            <person name="Barry K."/>
            <person name="Miller A.N."/>
            <person name="Grigoriev I.V."/>
            <person name="Debuchy R."/>
            <person name="Gladieux P."/>
            <person name="Thoren M.H."/>
            <person name="Johannesson H."/>
        </authorList>
    </citation>
    <scope>NUCLEOTIDE SEQUENCE</scope>
    <source>
        <strain evidence="1">SMH3391-2</strain>
    </source>
</reference>
<evidence type="ECO:0000313" key="1">
    <source>
        <dbReference type="EMBL" id="KAK0625112.1"/>
    </source>
</evidence>
<dbReference type="AlphaFoldDB" id="A0AA39X0N5"/>
<gene>
    <name evidence="1" type="ORF">B0T17DRAFT_617249</name>
</gene>
<comment type="caution">
    <text evidence="1">The sequence shown here is derived from an EMBL/GenBank/DDBJ whole genome shotgun (WGS) entry which is preliminary data.</text>
</comment>
<dbReference type="EMBL" id="JAULSR010000003">
    <property type="protein sequence ID" value="KAK0625112.1"/>
    <property type="molecule type" value="Genomic_DNA"/>
</dbReference>
<proteinExistence type="predicted"/>
<dbReference type="Proteomes" id="UP001174934">
    <property type="component" value="Unassembled WGS sequence"/>
</dbReference>
<sequence length="210" mass="23686">MSGFEVLSAAAASFQLVGIAKTCLSICKNVRNLGLQAQEHPDAHFNLFVQIRRFERWCSTLNIQHMVIIQNERPNDRNHTNELEAFEMALTSQLRLQSQQLIDLTLAALEGMCDKFTDAAAVLSKYSQIAERRIPDHPSELPETFSISTVGFQSKRDAIKLYSRPDTHVKLPSPPQEGDVPMITELVKKVNYKPQFDIYSLGLVLLEMGL</sequence>
<evidence type="ECO:0008006" key="3">
    <source>
        <dbReference type="Google" id="ProtNLM"/>
    </source>
</evidence>
<protein>
    <recommendedName>
        <fullName evidence="3">Prion-inhibition and propagation HeLo domain-containing protein</fullName>
    </recommendedName>
</protein>